<organism evidence="2 3">
    <name type="scientific">Streptomyces thermocarboxydovorans</name>
    <dbReference type="NCBI Taxonomy" id="59298"/>
    <lineage>
        <taxon>Bacteria</taxon>
        <taxon>Bacillati</taxon>
        <taxon>Actinomycetota</taxon>
        <taxon>Actinomycetes</taxon>
        <taxon>Kitasatosporales</taxon>
        <taxon>Streptomycetaceae</taxon>
        <taxon>Streptomyces</taxon>
    </lineage>
</organism>
<keyword evidence="3" id="KW-1185">Reference proteome</keyword>
<dbReference type="Gene3D" id="1.25.40.10">
    <property type="entry name" value="Tetratricopeptide repeat domain"/>
    <property type="match status" value="1"/>
</dbReference>
<dbReference type="EMBL" id="BAAAGU010000076">
    <property type="protein sequence ID" value="GAA0667728.1"/>
    <property type="molecule type" value="Genomic_DNA"/>
</dbReference>
<name>A0ABN1HU78_9ACTN</name>
<accession>A0ABN1HU78</accession>
<dbReference type="RefSeq" id="WP_344006773.1">
    <property type="nucleotide sequence ID" value="NZ_BAAAGU010000076.1"/>
</dbReference>
<dbReference type="NCBIfam" id="TIGR04267">
    <property type="entry name" value="mod_HExxH"/>
    <property type="match status" value="1"/>
</dbReference>
<evidence type="ECO:0000256" key="1">
    <source>
        <dbReference type="SAM" id="MobiDB-lite"/>
    </source>
</evidence>
<evidence type="ECO:0000313" key="2">
    <source>
        <dbReference type="EMBL" id="GAA0667728.1"/>
    </source>
</evidence>
<dbReference type="InterPro" id="IPR011990">
    <property type="entry name" value="TPR-like_helical_dom_sf"/>
</dbReference>
<dbReference type="Proteomes" id="UP001500724">
    <property type="component" value="Unassembled WGS sequence"/>
</dbReference>
<gene>
    <name evidence="2" type="ORF">GCM10009535_54520</name>
</gene>
<evidence type="ECO:0000313" key="3">
    <source>
        <dbReference type="Proteomes" id="UP001500724"/>
    </source>
</evidence>
<sequence length="645" mass="68638">MTATTRHRVPLSDLDDLAAGRMSPATAGRMRAVERGRRMLMLRAVVEAARDAGAERGSPLSPLTTPLDLLMRVERDHPDVVADLLDHPGLGIWAVRVLDRLRAPQPGNAGNAGKDGNTDDADAPALWQELGYLHALAAAAALRAGCPTDIDLPVFGDAVSLPTLGRMTLPAHPADRPGGHPVAVLRIPASGPARLTVADRTLPLPADLALAEAGWQPLHRAAGGTLVLDNSDPYRDFRTAPQPVTPLTPAEAGRWRTMLQDADAALRRRHPHAAALRATALRVLVPLPEAPRYRPTSASYNEAFGSALMSLHQDTGDLAATLVHEARHSVLNGLLHQLPLCEEAPGDEDAAPDSGRRELLYAPWRGDPRPASGLLHGAYSFAGVAGFWRVERHALDGTAARLAHFEFALWREAVTQALRTLESRAPLTPLGRRFVAAMTEQAAAWAAEPVPADAEALARQETADLQAVWRARHTVPDAEGVRLLARAWRDGTDPHTLPEVPSEVRTDPRYGPPDPRGELRRAALTGPGAVAAHAHGGSYAAGRDPELTAPDIALCEGDAERAEHGYARVLARDPHSPPAWAGLGLAFAATGAPAAAHAVLRRPELVRAVHRALARDGEGAPPAIRTLSDWIGRIPAVAGEPPPCL</sequence>
<comment type="caution">
    <text evidence="2">The sequence shown here is derived from an EMBL/GenBank/DDBJ whole genome shotgun (WGS) entry which is preliminary data.</text>
</comment>
<dbReference type="InterPro" id="IPR026337">
    <property type="entry name" value="AKG_HExxH"/>
</dbReference>
<feature type="region of interest" description="Disordered" evidence="1">
    <location>
        <begin position="491"/>
        <end position="517"/>
    </location>
</feature>
<proteinExistence type="predicted"/>
<protein>
    <submittedName>
        <fullName evidence="2">HEXXH motif domain-containing protein</fullName>
    </submittedName>
</protein>
<reference evidence="2 3" key="1">
    <citation type="journal article" date="2019" name="Int. J. Syst. Evol. Microbiol.">
        <title>The Global Catalogue of Microorganisms (GCM) 10K type strain sequencing project: providing services to taxonomists for standard genome sequencing and annotation.</title>
        <authorList>
            <consortium name="The Broad Institute Genomics Platform"/>
            <consortium name="The Broad Institute Genome Sequencing Center for Infectious Disease"/>
            <person name="Wu L."/>
            <person name="Ma J."/>
        </authorList>
    </citation>
    <scope>NUCLEOTIDE SEQUENCE [LARGE SCALE GENOMIC DNA]</scope>
    <source>
        <strain evidence="2 3">JCM 10367</strain>
    </source>
</reference>